<keyword evidence="1" id="KW-0472">Membrane</keyword>
<feature type="non-terminal residue" evidence="2">
    <location>
        <position position="70"/>
    </location>
</feature>
<sequence>MRPYLKYVVPTLIPLLVWLMPLSAFPFGGITLVQQRVIAIFLLAALCWVFEPIPIYATSVVIIVLELLLV</sequence>
<keyword evidence="1" id="KW-1133">Transmembrane helix</keyword>
<feature type="transmembrane region" description="Helical" evidence="1">
    <location>
        <begin position="40"/>
        <end position="65"/>
    </location>
</feature>
<keyword evidence="1" id="KW-0812">Transmembrane</keyword>
<gene>
    <name evidence="2" type="ORF">HKB16_05200</name>
</gene>
<evidence type="ECO:0000313" key="2">
    <source>
        <dbReference type="EMBL" id="NMU82275.1"/>
    </source>
</evidence>
<proteinExistence type="predicted"/>
<protein>
    <submittedName>
        <fullName evidence="2">Dihydroorotate dehydrogenase</fullName>
    </submittedName>
</protein>
<name>A0A7Y0SEY9_VIBPH</name>
<dbReference type="Proteomes" id="UP000518904">
    <property type="component" value="Unassembled WGS sequence"/>
</dbReference>
<feature type="transmembrane region" description="Helical" evidence="1">
    <location>
        <begin position="12"/>
        <end position="33"/>
    </location>
</feature>
<comment type="caution">
    <text evidence="2">The sequence shown here is derived from an EMBL/GenBank/DDBJ whole genome shotgun (WGS) entry which is preliminary data.</text>
</comment>
<accession>A0A7Y0SEY9</accession>
<evidence type="ECO:0000313" key="3">
    <source>
        <dbReference type="Proteomes" id="UP000518904"/>
    </source>
</evidence>
<dbReference type="AlphaFoldDB" id="A0A7Y0SEY9"/>
<evidence type="ECO:0000256" key="1">
    <source>
        <dbReference type="SAM" id="Phobius"/>
    </source>
</evidence>
<organism evidence="2 3">
    <name type="scientific">Vibrio parahaemolyticus</name>
    <dbReference type="NCBI Taxonomy" id="670"/>
    <lineage>
        <taxon>Bacteria</taxon>
        <taxon>Pseudomonadati</taxon>
        <taxon>Pseudomonadota</taxon>
        <taxon>Gammaproteobacteria</taxon>
        <taxon>Vibrionales</taxon>
        <taxon>Vibrionaceae</taxon>
        <taxon>Vibrio</taxon>
    </lineage>
</organism>
<reference evidence="2 3" key="1">
    <citation type="submission" date="2020-04" db="EMBL/GenBank/DDBJ databases">
        <title>Whole-genome sequencing of Vibrio spp. from China reveals different genetic environments of blaCTX-M-14 among diverse lineages.</title>
        <authorList>
            <person name="Zheng Z."/>
            <person name="Ye L."/>
            <person name="Chen S."/>
        </authorList>
    </citation>
    <scope>NUCLEOTIDE SEQUENCE [LARGE SCALE GENOMIC DNA]</scope>
    <source>
        <strain evidence="2 3">Vb0551</strain>
    </source>
</reference>
<dbReference type="EMBL" id="JABCLB010000612">
    <property type="protein sequence ID" value="NMU82275.1"/>
    <property type="molecule type" value="Genomic_DNA"/>
</dbReference>